<evidence type="ECO:0000256" key="1">
    <source>
        <dbReference type="SAM" id="MobiDB-lite"/>
    </source>
</evidence>
<feature type="region of interest" description="Disordered" evidence="1">
    <location>
        <begin position="185"/>
        <end position="204"/>
    </location>
</feature>
<proteinExistence type="predicted"/>
<evidence type="ECO:0000256" key="2">
    <source>
        <dbReference type="SAM" id="Phobius"/>
    </source>
</evidence>
<feature type="compositionally biased region" description="Polar residues" evidence="1">
    <location>
        <begin position="46"/>
        <end position="60"/>
    </location>
</feature>
<dbReference type="EMBL" id="JAALHA020000013">
    <property type="protein sequence ID" value="MDR9897623.1"/>
    <property type="molecule type" value="Genomic_DNA"/>
</dbReference>
<keyword evidence="2" id="KW-0472">Membrane</keyword>
<dbReference type="RefSeq" id="WP_208338359.1">
    <property type="nucleotide sequence ID" value="NZ_CAWQFN010000089.1"/>
</dbReference>
<dbReference type="Proteomes" id="UP000667802">
    <property type="component" value="Unassembled WGS sequence"/>
</dbReference>
<protein>
    <submittedName>
        <fullName evidence="3">Uncharacterized protein</fullName>
    </submittedName>
</protein>
<keyword evidence="4" id="KW-1185">Reference proteome</keyword>
<keyword evidence="2" id="KW-0812">Transmembrane</keyword>
<evidence type="ECO:0000313" key="3">
    <source>
        <dbReference type="EMBL" id="MDR9897623.1"/>
    </source>
</evidence>
<dbReference type="AlphaFoldDB" id="A0AAP5I9Y5"/>
<reference evidence="4" key="1">
    <citation type="journal article" date="2021" name="Science">
        <title>Hunting the eagle killer: A cyanobacterial neurotoxin causes vacuolar myelinopathy.</title>
        <authorList>
            <person name="Breinlinger S."/>
            <person name="Phillips T.J."/>
            <person name="Haram B.N."/>
            <person name="Mares J."/>
            <person name="Martinez Yerena J.A."/>
            <person name="Hrouzek P."/>
            <person name="Sobotka R."/>
            <person name="Henderson W.M."/>
            <person name="Schmieder P."/>
            <person name="Williams S.M."/>
            <person name="Lauderdale J.D."/>
            <person name="Wilde H.D."/>
            <person name="Gerrin W."/>
            <person name="Kust A."/>
            <person name="Washington J.W."/>
            <person name="Wagner C."/>
            <person name="Geier B."/>
            <person name="Liebeke M."/>
            <person name="Enke H."/>
            <person name="Niedermeyer T.H.J."/>
            <person name="Wilde S.B."/>
        </authorList>
    </citation>
    <scope>NUCLEOTIDE SEQUENCE [LARGE SCALE GENOMIC DNA]</scope>
    <source>
        <strain evidence="4">Thurmond2011</strain>
    </source>
</reference>
<accession>A0AAP5I9Y5</accession>
<gene>
    <name evidence="3" type="ORF">G7B40_024085</name>
</gene>
<sequence>MTRYEISPRGSDTTDLELRMARLVGLEEDTESSSEDSVSLKEPTISEPQEAQTTAPLSSNPFAKVGVVGAATLALVLFAGAFLSQIMSGNHSKPKPVVVPKMPSRPFNEASLQQQQGAEIEALKTKLALAQQANDVKAAQQELRSQKPLSPTIVAKPTPRVQTPTPERTVYVTRTVQVPQRLPVPQNQLPVAPPTLEPSVETTPLPAPPDPMQEWARLAKLGSYGQVSNNGKQSPVTPSVAQVGNPQPLQPAKNDYIARNQQRPTYVPPVTQTIARQTSNKSVKLGSTARGVLVTSVYGESTNNNLNQNRNNQNQGTGNRTNNNIFVVKLTQALKAADGSTALPEGTQIFTKTRSISDKGLVELEVFKVVAQENGKDVEKSISPDALTIRGTRSKPLVADLYKGSGGSHLANDLQLFLLGGAGKVGEVLNQPESKIISLPTTSTSGNVTTTTTSTAIQNDPKRNILAAALDGGGKNAVTEMSRRIQQANSRNLQERTNIWYLPAGKEVEIFVSQEVNL</sequence>
<evidence type="ECO:0000313" key="4">
    <source>
        <dbReference type="Proteomes" id="UP000667802"/>
    </source>
</evidence>
<comment type="caution">
    <text evidence="3">The sequence shown here is derived from an EMBL/GenBank/DDBJ whole genome shotgun (WGS) entry which is preliminary data.</text>
</comment>
<feature type="region of interest" description="Disordered" evidence="1">
    <location>
        <begin position="140"/>
        <end position="166"/>
    </location>
</feature>
<keyword evidence="2" id="KW-1133">Transmembrane helix</keyword>
<name>A0AAP5I9Y5_9CYAN</name>
<organism evidence="3 4">
    <name type="scientific">Aetokthonos hydrillicola Thurmond2011</name>
    <dbReference type="NCBI Taxonomy" id="2712845"/>
    <lineage>
        <taxon>Bacteria</taxon>
        <taxon>Bacillati</taxon>
        <taxon>Cyanobacteriota</taxon>
        <taxon>Cyanophyceae</taxon>
        <taxon>Nostocales</taxon>
        <taxon>Hapalosiphonaceae</taxon>
        <taxon>Aetokthonos</taxon>
    </lineage>
</organism>
<feature type="transmembrane region" description="Helical" evidence="2">
    <location>
        <begin position="62"/>
        <end position="83"/>
    </location>
</feature>
<feature type="region of interest" description="Disordered" evidence="1">
    <location>
        <begin position="24"/>
        <end position="60"/>
    </location>
</feature>